<keyword evidence="4 8" id="KW-0547">Nucleotide-binding</keyword>
<evidence type="ECO:0000256" key="6">
    <source>
        <dbReference type="ARBA" id="ARBA00022840"/>
    </source>
</evidence>
<dbReference type="AlphaFoldDB" id="A0A939D7C3"/>
<keyword evidence="11" id="KW-1185">Reference proteome</keyword>
<dbReference type="GO" id="GO:0015937">
    <property type="term" value="P:coenzyme A biosynthetic process"/>
    <property type="evidence" value="ECO:0007669"/>
    <property type="project" value="UniProtKB-UniRule"/>
</dbReference>
<dbReference type="NCBIfam" id="TIGR00152">
    <property type="entry name" value="dephospho-CoA kinase"/>
    <property type="match status" value="1"/>
</dbReference>
<dbReference type="InterPro" id="IPR027417">
    <property type="entry name" value="P-loop_NTPase"/>
</dbReference>
<keyword evidence="2 8" id="KW-0963">Cytoplasm</keyword>
<evidence type="ECO:0000256" key="7">
    <source>
        <dbReference type="ARBA" id="ARBA00022993"/>
    </source>
</evidence>
<dbReference type="PROSITE" id="PS51219">
    <property type="entry name" value="DPCK"/>
    <property type="match status" value="1"/>
</dbReference>
<dbReference type="InterPro" id="IPR001977">
    <property type="entry name" value="Depp_CoAkinase"/>
</dbReference>
<dbReference type="SUPFAM" id="SSF52540">
    <property type="entry name" value="P-loop containing nucleoside triphosphate hydrolases"/>
    <property type="match status" value="1"/>
</dbReference>
<dbReference type="EC" id="2.7.1.24" evidence="8 9"/>
<evidence type="ECO:0000256" key="9">
    <source>
        <dbReference type="NCBIfam" id="TIGR00152"/>
    </source>
</evidence>
<comment type="caution">
    <text evidence="10">The sequence shown here is derived from an EMBL/GenBank/DDBJ whole genome shotgun (WGS) entry which is preliminary data.</text>
</comment>
<comment type="catalytic activity">
    <reaction evidence="8">
        <text>3'-dephospho-CoA + ATP = ADP + CoA + H(+)</text>
        <dbReference type="Rhea" id="RHEA:18245"/>
        <dbReference type="ChEBI" id="CHEBI:15378"/>
        <dbReference type="ChEBI" id="CHEBI:30616"/>
        <dbReference type="ChEBI" id="CHEBI:57287"/>
        <dbReference type="ChEBI" id="CHEBI:57328"/>
        <dbReference type="ChEBI" id="CHEBI:456216"/>
        <dbReference type="EC" id="2.7.1.24"/>
    </reaction>
</comment>
<proteinExistence type="inferred from homology"/>
<evidence type="ECO:0000256" key="4">
    <source>
        <dbReference type="ARBA" id="ARBA00022741"/>
    </source>
</evidence>
<dbReference type="HAMAP" id="MF_00376">
    <property type="entry name" value="Dephospho_CoA_kinase"/>
    <property type="match status" value="1"/>
</dbReference>
<dbReference type="PANTHER" id="PTHR10695:SF46">
    <property type="entry name" value="BIFUNCTIONAL COENZYME A SYNTHASE-RELATED"/>
    <property type="match status" value="1"/>
</dbReference>
<dbReference type="Pfam" id="PF01121">
    <property type="entry name" value="CoaE"/>
    <property type="match status" value="1"/>
</dbReference>
<evidence type="ECO:0000256" key="5">
    <source>
        <dbReference type="ARBA" id="ARBA00022777"/>
    </source>
</evidence>
<evidence type="ECO:0000256" key="2">
    <source>
        <dbReference type="ARBA" id="ARBA00022490"/>
    </source>
</evidence>
<accession>A0A939D7C3</accession>
<dbReference type="EMBL" id="JAFJZZ010000001">
    <property type="protein sequence ID" value="MBN7772431.1"/>
    <property type="molecule type" value="Genomic_DNA"/>
</dbReference>
<name>A0A939D7C3_CLOAM</name>
<evidence type="ECO:0000256" key="3">
    <source>
        <dbReference type="ARBA" id="ARBA00022679"/>
    </source>
</evidence>
<keyword evidence="6 8" id="KW-0067">ATP-binding</keyword>
<keyword evidence="3 8" id="KW-0808">Transferase</keyword>
<feature type="binding site" evidence="8">
    <location>
        <begin position="11"/>
        <end position="16"/>
    </location>
    <ligand>
        <name>ATP</name>
        <dbReference type="ChEBI" id="CHEBI:30616"/>
    </ligand>
</feature>
<evidence type="ECO:0000313" key="11">
    <source>
        <dbReference type="Proteomes" id="UP000664545"/>
    </source>
</evidence>
<dbReference type="RefSeq" id="WP_206581236.1">
    <property type="nucleotide sequence ID" value="NZ_JAFJZZ010000001.1"/>
</dbReference>
<gene>
    <name evidence="8" type="primary">coaE</name>
    <name evidence="10" type="ORF">JYB65_03565</name>
</gene>
<dbReference type="FunFam" id="3.40.50.300:FF:000991">
    <property type="entry name" value="Dephospho-CoA kinase"/>
    <property type="match status" value="1"/>
</dbReference>
<reference evidence="10" key="1">
    <citation type="submission" date="2021-02" db="EMBL/GenBank/DDBJ databases">
        <title>Abyssanaerobacter marinus gen.nov., sp., nov, anaerobic bacterium isolated from the Onnuri vent field of Indian Ocean and suggestion of Mogibacteriaceae fam. nov., and proposal of reclassification of ambiguous this family's genus member.</title>
        <authorList>
            <person name="Kim Y.J."/>
            <person name="Yang J.-A."/>
        </authorList>
    </citation>
    <scope>NUCLEOTIDE SEQUENCE</scope>
    <source>
        <strain evidence="10">DSM 2634</strain>
    </source>
</reference>
<evidence type="ECO:0000256" key="1">
    <source>
        <dbReference type="ARBA" id="ARBA00009018"/>
    </source>
</evidence>
<evidence type="ECO:0000256" key="8">
    <source>
        <dbReference type="HAMAP-Rule" id="MF_00376"/>
    </source>
</evidence>
<organism evidence="10 11">
    <name type="scientific">Clostridium aminobutyricum</name>
    <dbReference type="NCBI Taxonomy" id="33953"/>
    <lineage>
        <taxon>Bacteria</taxon>
        <taxon>Bacillati</taxon>
        <taxon>Bacillota</taxon>
        <taxon>Clostridia</taxon>
        <taxon>Eubacteriales</taxon>
        <taxon>Clostridiaceae</taxon>
        <taxon>Clostridium</taxon>
    </lineage>
</organism>
<dbReference type="PANTHER" id="PTHR10695">
    <property type="entry name" value="DEPHOSPHO-COA KINASE-RELATED"/>
    <property type="match status" value="1"/>
</dbReference>
<comment type="pathway">
    <text evidence="8">Cofactor biosynthesis; coenzyme A biosynthesis; CoA from (R)-pantothenate: step 5/5.</text>
</comment>
<comment type="subcellular location">
    <subcellularLocation>
        <location evidence="8">Cytoplasm</location>
    </subcellularLocation>
</comment>
<evidence type="ECO:0000313" key="10">
    <source>
        <dbReference type="EMBL" id="MBN7772431.1"/>
    </source>
</evidence>
<dbReference type="GO" id="GO:0005737">
    <property type="term" value="C:cytoplasm"/>
    <property type="evidence" value="ECO:0007669"/>
    <property type="project" value="UniProtKB-SubCell"/>
</dbReference>
<dbReference type="Proteomes" id="UP000664545">
    <property type="component" value="Unassembled WGS sequence"/>
</dbReference>
<dbReference type="Gene3D" id="3.40.50.300">
    <property type="entry name" value="P-loop containing nucleotide triphosphate hydrolases"/>
    <property type="match status" value="1"/>
</dbReference>
<protein>
    <recommendedName>
        <fullName evidence="8 9">Dephospho-CoA kinase</fullName>
        <ecNumber evidence="8 9">2.7.1.24</ecNumber>
    </recommendedName>
    <alternativeName>
        <fullName evidence="8">Dephosphocoenzyme A kinase</fullName>
    </alternativeName>
</protein>
<comment type="function">
    <text evidence="8">Catalyzes the phosphorylation of the 3'-hydroxyl group of dephosphocoenzyme A to form coenzyme A.</text>
</comment>
<keyword evidence="5 8" id="KW-0418">Kinase</keyword>
<sequence length="197" mass="22467">MKVIGLTGGIGSGKSTVSKYLMSKGYEIVDADQIARELVAPHSETLERIQTAFGKDILLNDNSLNRKALADIIFSDPEKKKQLDEIMHHEIIRIIRKRLDDARAKSQGKAVFVDAPLLFEVGLEQYVEQTWVVDASDEVRINRVVERDQTTRAMVRARIDNQMSREEKNQKADIVLDNSTTKEKLYEQIENLLLQLE</sequence>
<dbReference type="GO" id="GO:0005524">
    <property type="term" value="F:ATP binding"/>
    <property type="evidence" value="ECO:0007669"/>
    <property type="project" value="UniProtKB-UniRule"/>
</dbReference>
<dbReference type="CDD" id="cd02022">
    <property type="entry name" value="DPCK"/>
    <property type="match status" value="1"/>
</dbReference>
<dbReference type="GO" id="GO:0004140">
    <property type="term" value="F:dephospho-CoA kinase activity"/>
    <property type="evidence" value="ECO:0007669"/>
    <property type="project" value="UniProtKB-UniRule"/>
</dbReference>
<comment type="similarity">
    <text evidence="1 8">Belongs to the CoaE family.</text>
</comment>
<keyword evidence="7 8" id="KW-0173">Coenzyme A biosynthesis</keyword>